<sequence>MQKIKHWVKNHRKTTIGTAIVLVLVIGMGIINKIKQNKAAQSSRYVVAKVAKTTPLTLTGTVAAQQQQVLSLPSGKVQSIGVANGQKVSEGDPLVTTYSESANEELADAKQELIKAQRNVTAQQNNVSAAQKDAAAQSEDGTVSGSASSVAQAQASLADAQSDVTAAQNKVNTLSQKVTQTLTAPFDGTVTVDDTKQDAPVITIYSNDLKLKTKVSEYNYSKLKTGQAIHVRALATGKQADTTISYLATVPTTNSQSNDTSYEVDADLSSKDFMDGQTVKASVAQNQLRIPKSSVKNGQVYVVKNGKAKAVAVSGKRVNEYFEVKSGVKAGQQIVTNPDSKLHNGTKVSADGND</sequence>
<dbReference type="Gene3D" id="2.40.420.20">
    <property type="match status" value="1"/>
</dbReference>
<organism evidence="5 7">
    <name type="scientific">Limosilactobacillus mucosae</name>
    <name type="common">Lactobacillus mucosae</name>
    <dbReference type="NCBI Taxonomy" id="97478"/>
    <lineage>
        <taxon>Bacteria</taxon>
        <taxon>Bacillati</taxon>
        <taxon>Bacillota</taxon>
        <taxon>Bacilli</taxon>
        <taxon>Lactobacillales</taxon>
        <taxon>Lactobacillaceae</taxon>
        <taxon>Limosilactobacillus</taxon>
    </lineage>
</organism>
<dbReference type="Pfam" id="PF25989">
    <property type="entry name" value="YknX_C"/>
    <property type="match status" value="1"/>
</dbReference>
<feature type="coiled-coil region" evidence="2">
    <location>
        <begin position="99"/>
        <end position="177"/>
    </location>
</feature>
<dbReference type="PANTHER" id="PTHR30469:SF15">
    <property type="entry name" value="HLYD FAMILY OF SECRETION PROTEINS"/>
    <property type="match status" value="1"/>
</dbReference>
<dbReference type="Gene3D" id="2.40.50.100">
    <property type="match status" value="1"/>
</dbReference>
<keyword evidence="2" id="KW-0175">Coiled coil</keyword>
<dbReference type="InterPro" id="IPR006143">
    <property type="entry name" value="RND_pump_MFP"/>
</dbReference>
<dbReference type="Gene3D" id="1.10.287.470">
    <property type="entry name" value="Helix hairpin bin"/>
    <property type="match status" value="1"/>
</dbReference>
<dbReference type="PANTHER" id="PTHR30469">
    <property type="entry name" value="MULTIDRUG RESISTANCE PROTEIN MDTA"/>
    <property type="match status" value="1"/>
</dbReference>
<keyword evidence="3" id="KW-1133">Transmembrane helix</keyword>
<dbReference type="RefSeq" id="WP_034540702.1">
    <property type="nucleotide sequence ID" value="NZ_CABFNH010000004.1"/>
</dbReference>
<feature type="transmembrane region" description="Helical" evidence="3">
    <location>
        <begin position="12"/>
        <end position="31"/>
    </location>
</feature>
<evidence type="ECO:0000313" key="8">
    <source>
        <dbReference type="Proteomes" id="UP000365705"/>
    </source>
</evidence>
<name>A0A099YCH6_LIMMU</name>
<evidence type="ECO:0000313" key="6">
    <source>
        <dbReference type="EMBL" id="VTZ88493.1"/>
    </source>
</evidence>
<dbReference type="EMBL" id="CABFNH010000004">
    <property type="protein sequence ID" value="VTZ88493.1"/>
    <property type="molecule type" value="Genomic_DNA"/>
</dbReference>
<dbReference type="InterPro" id="IPR058637">
    <property type="entry name" value="YknX-like_C"/>
</dbReference>
<proteinExistence type="inferred from homology"/>
<dbReference type="GO" id="GO:0015562">
    <property type="term" value="F:efflux transmembrane transporter activity"/>
    <property type="evidence" value="ECO:0007669"/>
    <property type="project" value="TreeGrafter"/>
</dbReference>
<protein>
    <submittedName>
        <fullName evidence="6">Efflux system component YknX</fullName>
    </submittedName>
</protein>
<evidence type="ECO:0000256" key="3">
    <source>
        <dbReference type="SAM" id="Phobius"/>
    </source>
</evidence>
<reference evidence="5 7" key="1">
    <citation type="submission" date="2014-09" db="EMBL/GenBank/DDBJ databases">
        <title>Lactobacillus mucosae CRL573 Genome Sequencing.</title>
        <authorList>
            <person name="Bleckwedel J."/>
            <person name="Teran L.C."/>
            <person name="Bonacina J."/>
            <person name="Saavedra L."/>
            <person name="Mozzi F.B."/>
            <person name="Raya R.R."/>
        </authorList>
    </citation>
    <scope>NUCLEOTIDE SEQUENCE [LARGE SCALE GENOMIC DNA]</scope>
    <source>
        <strain evidence="5 7">CRL573</strain>
    </source>
</reference>
<dbReference type="GO" id="GO:1990281">
    <property type="term" value="C:efflux pump complex"/>
    <property type="evidence" value="ECO:0007669"/>
    <property type="project" value="TreeGrafter"/>
</dbReference>
<evidence type="ECO:0000256" key="2">
    <source>
        <dbReference type="SAM" id="Coils"/>
    </source>
</evidence>
<keyword evidence="3" id="KW-0472">Membrane</keyword>
<feature type="domain" description="YknX-like C-terminal permuted SH3-like" evidence="4">
    <location>
        <begin position="290"/>
        <end position="349"/>
    </location>
</feature>
<evidence type="ECO:0000256" key="1">
    <source>
        <dbReference type="ARBA" id="ARBA00009477"/>
    </source>
</evidence>
<gene>
    <name evidence="6" type="primary">yknX</name>
    <name evidence="6" type="ORF">LMUP508_00336</name>
    <name evidence="5" type="ORF">LX03_08085</name>
</gene>
<dbReference type="EMBL" id="JROC01000035">
    <property type="protein sequence ID" value="KGL66573.1"/>
    <property type="molecule type" value="Genomic_DNA"/>
</dbReference>
<dbReference type="Proteomes" id="UP000365705">
    <property type="component" value="Unassembled WGS sequence"/>
</dbReference>
<evidence type="ECO:0000259" key="4">
    <source>
        <dbReference type="Pfam" id="PF25989"/>
    </source>
</evidence>
<dbReference type="SUPFAM" id="SSF111369">
    <property type="entry name" value="HlyD-like secretion proteins"/>
    <property type="match status" value="1"/>
</dbReference>
<comment type="similarity">
    <text evidence="1">Belongs to the membrane fusion protein (MFP) (TC 8.A.1) family.</text>
</comment>
<keyword evidence="3" id="KW-0812">Transmembrane</keyword>
<accession>A0A099YCH6</accession>
<reference evidence="6 8" key="2">
    <citation type="submission" date="2019-06" db="EMBL/GenBank/DDBJ databases">
        <authorList>
            <person name="Rodrigo-Torres L."/>
            <person name="Arahal R. D."/>
            <person name="Lucena T."/>
        </authorList>
    </citation>
    <scope>NUCLEOTIDE SEQUENCE [LARGE SCALE GENOMIC DNA]</scope>
    <source>
        <strain evidence="6 8">INIA P508</strain>
    </source>
</reference>
<evidence type="ECO:0000313" key="5">
    <source>
        <dbReference type="EMBL" id="KGL66573.1"/>
    </source>
</evidence>
<dbReference type="NCBIfam" id="TIGR01730">
    <property type="entry name" value="RND_mfp"/>
    <property type="match status" value="1"/>
</dbReference>
<dbReference type="Proteomes" id="UP000030001">
    <property type="component" value="Unassembled WGS sequence"/>
</dbReference>
<evidence type="ECO:0000313" key="7">
    <source>
        <dbReference type="Proteomes" id="UP000030001"/>
    </source>
</evidence>
<dbReference type="AlphaFoldDB" id="A0A099YCH6"/>